<dbReference type="PATRIC" id="fig|264251.5.peg.1708"/>
<protein>
    <recommendedName>
        <fullName evidence="1">UDP-glucose/GDP-mannose dehydrogenase N-terminal domain-containing protein</fullName>
    </recommendedName>
</protein>
<comment type="caution">
    <text evidence="2">The sequence shown here is derived from an EMBL/GenBank/DDBJ whole genome shotgun (WGS) entry which is preliminary data.</text>
</comment>
<dbReference type="PANTHER" id="PTHR43750">
    <property type="entry name" value="UDP-GLUCOSE 6-DEHYDROGENASE TUAD"/>
    <property type="match status" value="1"/>
</dbReference>
<proteinExistence type="predicted"/>
<dbReference type="Pfam" id="PF03721">
    <property type="entry name" value="UDPG_MGDP_dh_N"/>
    <property type="match status" value="1"/>
</dbReference>
<gene>
    <name evidence="2" type="ORF">FB00_08400</name>
</gene>
<dbReference type="InterPro" id="IPR036291">
    <property type="entry name" value="NAD(P)-bd_dom_sf"/>
</dbReference>
<organism evidence="2 3">
    <name type="scientific">Cellulosimicrobium funkei</name>
    <dbReference type="NCBI Taxonomy" id="264251"/>
    <lineage>
        <taxon>Bacteria</taxon>
        <taxon>Bacillati</taxon>
        <taxon>Actinomycetota</taxon>
        <taxon>Actinomycetes</taxon>
        <taxon>Micrococcales</taxon>
        <taxon>Promicromonosporaceae</taxon>
        <taxon>Cellulosimicrobium</taxon>
    </lineage>
</organism>
<feature type="domain" description="UDP-glucose/GDP-mannose dehydrogenase N-terminal" evidence="1">
    <location>
        <begin position="1"/>
        <end position="178"/>
    </location>
</feature>
<keyword evidence="3" id="KW-1185">Reference proteome</keyword>
<reference evidence="2 3" key="1">
    <citation type="submission" date="2014-05" db="EMBL/GenBank/DDBJ databases">
        <title>Cellulosimicrobium funkei U11 genome.</title>
        <authorList>
            <person name="Hu C."/>
            <person name="Gong Y."/>
            <person name="Wan W."/>
            <person name="Jiang M."/>
        </authorList>
    </citation>
    <scope>NUCLEOTIDE SEQUENCE [LARGE SCALE GENOMIC DNA]</scope>
    <source>
        <strain evidence="2 3">U11</strain>
    </source>
</reference>
<sequence>MRVSVSGCGRRGVLHAACLAAAGHEVVLHDTDPRALDVLRTGTVRAGEPRLQRLLALARVSGRLRPTTDRTAVAGARVHVLCVGAGPDPDPDGTSRVVALRDALDDLAPHLGPGDLVVGRARVPAGTAEWLAAGLAADGVRATVAWVPDEHRPGHAVVDLLHPSRLVHGVPAGPAGERAAAILDALHAVQLATGAPRTVTDLATAESLGHGTGTLRPAAFVRPGGSDLDAADVVSSTPAAALAAVGAA</sequence>
<evidence type="ECO:0000313" key="2">
    <source>
        <dbReference type="EMBL" id="KLN35157.1"/>
    </source>
</evidence>
<evidence type="ECO:0000313" key="3">
    <source>
        <dbReference type="Proteomes" id="UP000035265"/>
    </source>
</evidence>
<dbReference type="PANTHER" id="PTHR43750:SF3">
    <property type="entry name" value="UDP-GLUCOSE 6-DEHYDROGENASE TUAD"/>
    <property type="match status" value="1"/>
</dbReference>
<accession>A0A0H2L4R4</accession>
<dbReference type="EMBL" id="JNBQ01000006">
    <property type="protein sequence ID" value="KLN35157.1"/>
    <property type="molecule type" value="Genomic_DNA"/>
</dbReference>
<dbReference type="InterPro" id="IPR001732">
    <property type="entry name" value="UDP-Glc/GDP-Man_DH_N"/>
</dbReference>
<dbReference type="STRING" id="264251.FB00_08400"/>
<dbReference type="AlphaFoldDB" id="A0A0H2L4R4"/>
<dbReference type="Proteomes" id="UP000035265">
    <property type="component" value="Unassembled WGS sequence"/>
</dbReference>
<evidence type="ECO:0000259" key="1">
    <source>
        <dbReference type="Pfam" id="PF03721"/>
    </source>
</evidence>
<dbReference type="Gene3D" id="3.40.50.720">
    <property type="entry name" value="NAD(P)-binding Rossmann-like Domain"/>
    <property type="match status" value="1"/>
</dbReference>
<dbReference type="RefSeq" id="WP_052877544.1">
    <property type="nucleotide sequence ID" value="NZ_JNBQ01000006.1"/>
</dbReference>
<name>A0A0H2L4R4_9MICO</name>
<dbReference type="GO" id="GO:0051287">
    <property type="term" value="F:NAD binding"/>
    <property type="evidence" value="ECO:0007669"/>
    <property type="project" value="InterPro"/>
</dbReference>
<dbReference type="GO" id="GO:0016616">
    <property type="term" value="F:oxidoreductase activity, acting on the CH-OH group of donors, NAD or NADP as acceptor"/>
    <property type="evidence" value="ECO:0007669"/>
    <property type="project" value="InterPro"/>
</dbReference>
<dbReference type="SUPFAM" id="SSF51735">
    <property type="entry name" value="NAD(P)-binding Rossmann-fold domains"/>
    <property type="match status" value="1"/>
</dbReference>